<evidence type="ECO:0000313" key="1">
    <source>
        <dbReference type="EMBL" id="OOC09111.1"/>
    </source>
</evidence>
<dbReference type="SUPFAM" id="SSF55931">
    <property type="entry name" value="Glutamine synthetase/guanido kinase"/>
    <property type="match status" value="1"/>
</dbReference>
<keyword evidence="1" id="KW-0436">Ligase</keyword>
<dbReference type="Proteomes" id="UP000189177">
    <property type="component" value="Unassembled WGS sequence"/>
</dbReference>
<dbReference type="PIRSF" id="PIRSF012666">
    <property type="entry name" value="UCP012666"/>
    <property type="match status" value="1"/>
</dbReference>
<dbReference type="Pfam" id="PF04107">
    <property type="entry name" value="GCS2"/>
    <property type="match status" value="1"/>
</dbReference>
<dbReference type="Gene3D" id="3.30.590.20">
    <property type="match status" value="1"/>
</dbReference>
<comment type="caution">
    <text evidence="1">The sequence shown here is derived from an EMBL/GenBank/DDBJ whole genome shotgun (WGS) entry which is preliminary data.</text>
</comment>
<dbReference type="OrthoDB" id="240589at2"/>
<dbReference type="InterPro" id="IPR016602">
    <property type="entry name" value="UCP012666"/>
</dbReference>
<dbReference type="InterPro" id="IPR050141">
    <property type="entry name" value="GCL_type2/YbdK_subfam"/>
</dbReference>
<dbReference type="EMBL" id="MUZR01000062">
    <property type="protein sequence ID" value="OOC09111.1"/>
    <property type="molecule type" value="Genomic_DNA"/>
</dbReference>
<reference evidence="1 2" key="1">
    <citation type="submission" date="2017-02" db="EMBL/GenBank/DDBJ databases">
        <title>Genomic diversity within the haloalkaliphilic genus Thioalkalivibrio.</title>
        <authorList>
            <person name="Ahn A.-C."/>
            <person name="Meier-Kolthoff J."/>
            <person name="Overmars L."/>
            <person name="Richter M."/>
            <person name="Woyke T."/>
            <person name="Sorokin D.Y."/>
            <person name="Muyzer G."/>
        </authorList>
    </citation>
    <scope>NUCLEOTIDE SEQUENCE [LARGE SCALE GENOMIC DNA]</scope>
    <source>
        <strain evidence="1 2">HL17</strain>
    </source>
</reference>
<name>A0A1V2ZVS0_9GAMM</name>
<gene>
    <name evidence="1" type="ORF">B1A74_12715</name>
</gene>
<dbReference type="InterPro" id="IPR006336">
    <property type="entry name" value="GCS2"/>
</dbReference>
<evidence type="ECO:0000313" key="2">
    <source>
        <dbReference type="Proteomes" id="UP000189177"/>
    </source>
</evidence>
<dbReference type="PANTHER" id="PTHR36510">
    <property type="entry name" value="GLUTAMATE--CYSTEINE LIGASE 2-RELATED"/>
    <property type="match status" value="1"/>
</dbReference>
<dbReference type="GO" id="GO:0016879">
    <property type="term" value="F:ligase activity, forming carbon-nitrogen bonds"/>
    <property type="evidence" value="ECO:0007669"/>
    <property type="project" value="TreeGrafter"/>
</dbReference>
<dbReference type="InterPro" id="IPR014746">
    <property type="entry name" value="Gln_synth/guanido_kin_cat_dom"/>
</dbReference>
<protein>
    <submittedName>
        <fullName evidence="1">Glutamate--cysteine ligase</fullName>
    </submittedName>
</protein>
<dbReference type="RefSeq" id="WP_077244841.1">
    <property type="nucleotide sequence ID" value="NZ_MUZR01000062.1"/>
</dbReference>
<dbReference type="STRING" id="252474.B1A74_12715"/>
<organism evidence="1 2">
    <name type="scientific">Thioalkalivibrio halophilus</name>
    <dbReference type="NCBI Taxonomy" id="252474"/>
    <lineage>
        <taxon>Bacteria</taxon>
        <taxon>Pseudomonadati</taxon>
        <taxon>Pseudomonadota</taxon>
        <taxon>Gammaproteobacteria</taxon>
        <taxon>Chromatiales</taxon>
        <taxon>Ectothiorhodospiraceae</taxon>
        <taxon>Thioalkalivibrio</taxon>
    </lineage>
</organism>
<accession>A0A1V2ZVS0</accession>
<keyword evidence="2" id="KW-1185">Reference proteome</keyword>
<dbReference type="AlphaFoldDB" id="A0A1V2ZVS0"/>
<proteinExistence type="predicted"/>
<sequence>MGEEIGSECFTPEDRERFRQALDRETDLLLAWLDTHRDTPRGPTTLGFEIEAWLCDAEGRALAENDAFLEAMDSPLVSRELARFNVELNTSVFTAGPGSFTAILQELRDTVKRAGRAAARFDGGVLMAGSLATLPPEALGLHHMSPQARFRALNEAVLENRARRPLHVDIRGREHLQHDHDDVMLESLATSFQIHIGSAPGEAHRSLNAAMVASAPVLAAAGNTPYLFGHDLWEESRIPLFEQAVESGGFADSARGPIRRVTFGSGYLHDSVGELFRENRDHFPVMLPVDLHHPPEDLAHLALHNGTIWRWNRPIVGTDAGGRHHLRVEFRCLPAGPSLIDMLANAAFALGLIEWLRDAPGDGTAGTPFAEARDNFYHAAREGLHARLRWGHADPLPAPRLIRHQLLPRAAEGLENLEIDPGERDALLGIIAARVDSGQTGSAWQRRWVAQHGRDWAGLVRAYRGWQNTGAPVHTWGL</sequence>
<dbReference type="PANTHER" id="PTHR36510:SF3">
    <property type="entry name" value="CONSERVED PROTEIN"/>
    <property type="match status" value="1"/>
</dbReference>